<evidence type="ECO:0000256" key="1">
    <source>
        <dbReference type="ARBA" id="ARBA00004651"/>
    </source>
</evidence>
<dbReference type="PANTHER" id="PTHR30193">
    <property type="entry name" value="ABC TRANSPORTER PERMEASE PROTEIN"/>
    <property type="match status" value="1"/>
</dbReference>
<sequence length="317" mass="35861">MKTAGVELAEERRKGVKEVRARRGRKIAWKDMLSAYIMIAPLMIGLFIFYIWPVFQTFYFSFTKWGAFGKYKWTGLTNYEQLLHDPDLGRALLNTVIYILLSVPGSLILAIVVAVLLNQKIRGVGIYRTLYYLPAVTMPAAIAMVWRWLYNGDYGLINYILSLFAIHGPRWISDSSIALYSIILVAIWAAIGNNMILFLAGLQGIPSVYYEAAAIDGAGTLPRFFRITLPLLSPTIFFALVTSLIGAFQVFDLIFLMSGPNSPTIDATKTVVYLFYQYAFISNDKGYAATIAVLLFVIILLITIVQFRLQRRWVHYS</sequence>
<dbReference type="PANTHER" id="PTHR30193:SF37">
    <property type="entry name" value="INNER MEMBRANE ABC TRANSPORTER PERMEASE PROTEIN YCJO"/>
    <property type="match status" value="1"/>
</dbReference>
<gene>
    <name evidence="9" type="ORF">KSF_068040</name>
</gene>
<keyword evidence="3" id="KW-1003">Cell membrane</keyword>
<dbReference type="EMBL" id="BNJK01000001">
    <property type="protein sequence ID" value="GHO96756.1"/>
    <property type="molecule type" value="Genomic_DNA"/>
</dbReference>
<proteinExistence type="inferred from homology"/>
<dbReference type="InterPro" id="IPR051393">
    <property type="entry name" value="ABC_transporter_permease"/>
</dbReference>
<accession>A0A8J3IWU2</accession>
<evidence type="ECO:0000313" key="9">
    <source>
        <dbReference type="EMBL" id="GHO96756.1"/>
    </source>
</evidence>
<dbReference type="InterPro" id="IPR035906">
    <property type="entry name" value="MetI-like_sf"/>
</dbReference>
<keyword evidence="2 7" id="KW-0813">Transport</keyword>
<dbReference type="GO" id="GO:0005886">
    <property type="term" value="C:plasma membrane"/>
    <property type="evidence" value="ECO:0007669"/>
    <property type="project" value="UniProtKB-SubCell"/>
</dbReference>
<organism evidence="9 10">
    <name type="scientific">Reticulibacter mediterranei</name>
    <dbReference type="NCBI Taxonomy" id="2778369"/>
    <lineage>
        <taxon>Bacteria</taxon>
        <taxon>Bacillati</taxon>
        <taxon>Chloroflexota</taxon>
        <taxon>Ktedonobacteria</taxon>
        <taxon>Ktedonobacterales</taxon>
        <taxon>Reticulibacteraceae</taxon>
        <taxon>Reticulibacter</taxon>
    </lineage>
</organism>
<evidence type="ECO:0000259" key="8">
    <source>
        <dbReference type="PROSITE" id="PS50928"/>
    </source>
</evidence>
<comment type="subcellular location">
    <subcellularLocation>
        <location evidence="1 7">Cell membrane</location>
        <topology evidence="1 7">Multi-pass membrane protein</topology>
    </subcellularLocation>
</comment>
<dbReference type="SUPFAM" id="SSF161098">
    <property type="entry name" value="MetI-like"/>
    <property type="match status" value="1"/>
</dbReference>
<comment type="similarity">
    <text evidence="7">Belongs to the binding-protein-dependent transport system permease family.</text>
</comment>
<dbReference type="Pfam" id="PF00528">
    <property type="entry name" value="BPD_transp_1"/>
    <property type="match status" value="1"/>
</dbReference>
<dbReference type="AlphaFoldDB" id="A0A8J3IWU2"/>
<evidence type="ECO:0000256" key="6">
    <source>
        <dbReference type="ARBA" id="ARBA00023136"/>
    </source>
</evidence>
<reference evidence="9" key="1">
    <citation type="submission" date="2020-10" db="EMBL/GenBank/DDBJ databases">
        <title>Taxonomic study of unclassified bacteria belonging to the class Ktedonobacteria.</title>
        <authorList>
            <person name="Yabe S."/>
            <person name="Wang C.M."/>
            <person name="Zheng Y."/>
            <person name="Sakai Y."/>
            <person name="Cavaletti L."/>
            <person name="Monciardini P."/>
            <person name="Donadio S."/>
        </authorList>
    </citation>
    <scope>NUCLEOTIDE SEQUENCE</scope>
    <source>
        <strain evidence="9">ID150040</strain>
    </source>
</reference>
<keyword evidence="5 7" id="KW-1133">Transmembrane helix</keyword>
<dbReference type="PROSITE" id="PS50928">
    <property type="entry name" value="ABC_TM1"/>
    <property type="match status" value="1"/>
</dbReference>
<feature type="transmembrane region" description="Helical" evidence="7">
    <location>
        <begin position="33"/>
        <end position="52"/>
    </location>
</feature>
<feature type="domain" description="ABC transmembrane type-1" evidence="8">
    <location>
        <begin position="92"/>
        <end position="306"/>
    </location>
</feature>
<evidence type="ECO:0000256" key="4">
    <source>
        <dbReference type="ARBA" id="ARBA00022692"/>
    </source>
</evidence>
<feature type="transmembrane region" description="Helical" evidence="7">
    <location>
        <begin position="237"/>
        <end position="257"/>
    </location>
</feature>
<feature type="transmembrane region" description="Helical" evidence="7">
    <location>
        <begin position="96"/>
        <end position="117"/>
    </location>
</feature>
<evidence type="ECO:0000256" key="7">
    <source>
        <dbReference type="RuleBase" id="RU363032"/>
    </source>
</evidence>
<evidence type="ECO:0000256" key="2">
    <source>
        <dbReference type="ARBA" id="ARBA00022448"/>
    </source>
</evidence>
<name>A0A8J3IWU2_9CHLR</name>
<comment type="caution">
    <text evidence="9">The sequence shown here is derived from an EMBL/GenBank/DDBJ whole genome shotgun (WGS) entry which is preliminary data.</text>
</comment>
<feature type="transmembrane region" description="Helical" evidence="7">
    <location>
        <begin position="129"/>
        <end position="150"/>
    </location>
</feature>
<keyword evidence="10" id="KW-1185">Reference proteome</keyword>
<feature type="transmembrane region" description="Helical" evidence="7">
    <location>
        <begin position="179"/>
        <end position="202"/>
    </location>
</feature>
<evidence type="ECO:0000313" key="10">
    <source>
        <dbReference type="Proteomes" id="UP000597444"/>
    </source>
</evidence>
<keyword evidence="4 7" id="KW-0812">Transmembrane</keyword>
<feature type="transmembrane region" description="Helical" evidence="7">
    <location>
        <begin position="286"/>
        <end position="307"/>
    </location>
</feature>
<dbReference type="Gene3D" id="1.10.3720.10">
    <property type="entry name" value="MetI-like"/>
    <property type="match status" value="1"/>
</dbReference>
<keyword evidence="6 7" id="KW-0472">Membrane</keyword>
<dbReference type="CDD" id="cd06261">
    <property type="entry name" value="TM_PBP2"/>
    <property type="match status" value="1"/>
</dbReference>
<dbReference type="GO" id="GO:0055085">
    <property type="term" value="P:transmembrane transport"/>
    <property type="evidence" value="ECO:0007669"/>
    <property type="project" value="InterPro"/>
</dbReference>
<dbReference type="InterPro" id="IPR000515">
    <property type="entry name" value="MetI-like"/>
</dbReference>
<evidence type="ECO:0000256" key="5">
    <source>
        <dbReference type="ARBA" id="ARBA00022989"/>
    </source>
</evidence>
<evidence type="ECO:0000256" key="3">
    <source>
        <dbReference type="ARBA" id="ARBA00022475"/>
    </source>
</evidence>
<dbReference type="Proteomes" id="UP000597444">
    <property type="component" value="Unassembled WGS sequence"/>
</dbReference>
<dbReference type="RefSeq" id="WP_220207356.1">
    <property type="nucleotide sequence ID" value="NZ_BNJK01000001.1"/>
</dbReference>
<dbReference type="SUPFAM" id="SSF160964">
    <property type="entry name" value="MalF N-terminal region-like"/>
    <property type="match status" value="1"/>
</dbReference>
<protein>
    <submittedName>
        <fullName evidence="9">Sugar ABC transporter permease</fullName>
    </submittedName>
</protein>